<feature type="region of interest" description="Disordered" evidence="1">
    <location>
        <begin position="99"/>
        <end position="136"/>
    </location>
</feature>
<sequence>MITITETAAKEIGSAREKAGAEDKPLKIMVGVGGCSGGYKYGLGFVDETGEEETVVESHGIKIIVQNQDVEKLKGTTIDYVTSEMGAGFRVDNPNPAPEGGGGCGCGDSKGKSEGGGCCSSEKSASESKEGGCGCC</sequence>
<name>A0A1J5TIV1_9ARCH</name>
<dbReference type="PANTHER" id="PTHR43011">
    <property type="entry name" value="IRON-SULFUR CLUSTER ASSEMBLY 2 HOMOLOG, MITOCHONDRIAL"/>
    <property type="match status" value="1"/>
</dbReference>
<dbReference type="InterPro" id="IPR016092">
    <property type="entry name" value="ATAP"/>
</dbReference>
<dbReference type="Pfam" id="PF01521">
    <property type="entry name" value="Fe-S_biosyn"/>
    <property type="match status" value="1"/>
</dbReference>
<gene>
    <name evidence="3" type="ORF">BEU04_04990</name>
</gene>
<protein>
    <recommendedName>
        <fullName evidence="2">Core domain-containing protein</fullName>
    </recommendedName>
</protein>
<reference evidence="3 4" key="1">
    <citation type="submission" date="2016-08" db="EMBL/GenBank/DDBJ databases">
        <title>New Insights into Marine Group III Euryarchaeota, from dark to light.</title>
        <authorList>
            <person name="Haro-Moreno J.M."/>
            <person name="Rodriguez-Valera F."/>
            <person name="Lopez-Garcia P."/>
            <person name="Moreira D."/>
            <person name="Martin-Cuadrado A.B."/>
        </authorList>
    </citation>
    <scope>NUCLEOTIDE SEQUENCE [LARGE SCALE GENOMIC DNA]</scope>
    <source>
        <strain evidence="3">CG-Bathy1</strain>
    </source>
</reference>
<dbReference type="InterPro" id="IPR000361">
    <property type="entry name" value="ATAP_core_dom"/>
</dbReference>
<dbReference type="SUPFAM" id="SSF89360">
    <property type="entry name" value="HesB-like domain"/>
    <property type="match status" value="1"/>
</dbReference>
<feature type="domain" description="Core" evidence="2">
    <location>
        <begin position="2"/>
        <end position="97"/>
    </location>
</feature>
<accession>A0A1J5TIV1</accession>
<evidence type="ECO:0000313" key="4">
    <source>
        <dbReference type="Proteomes" id="UP000183815"/>
    </source>
</evidence>
<dbReference type="Proteomes" id="UP000183815">
    <property type="component" value="Unassembled WGS sequence"/>
</dbReference>
<dbReference type="GO" id="GO:0005506">
    <property type="term" value="F:iron ion binding"/>
    <property type="evidence" value="ECO:0007669"/>
    <property type="project" value="TreeGrafter"/>
</dbReference>
<dbReference type="GO" id="GO:0051537">
    <property type="term" value="F:2 iron, 2 sulfur cluster binding"/>
    <property type="evidence" value="ECO:0007669"/>
    <property type="project" value="TreeGrafter"/>
</dbReference>
<dbReference type="EMBL" id="MIYU01000015">
    <property type="protein sequence ID" value="OIR16088.1"/>
    <property type="molecule type" value="Genomic_DNA"/>
</dbReference>
<comment type="caution">
    <text evidence="3">The sequence shown here is derived from an EMBL/GenBank/DDBJ whole genome shotgun (WGS) entry which is preliminary data.</text>
</comment>
<proteinExistence type="predicted"/>
<evidence type="ECO:0000259" key="2">
    <source>
        <dbReference type="Pfam" id="PF01521"/>
    </source>
</evidence>
<dbReference type="InterPro" id="IPR035903">
    <property type="entry name" value="HesB-like_dom_sf"/>
</dbReference>
<dbReference type="GO" id="GO:0016226">
    <property type="term" value="P:iron-sulfur cluster assembly"/>
    <property type="evidence" value="ECO:0007669"/>
    <property type="project" value="InterPro"/>
</dbReference>
<evidence type="ECO:0000256" key="1">
    <source>
        <dbReference type="SAM" id="MobiDB-lite"/>
    </source>
</evidence>
<organism evidence="3 4">
    <name type="scientific">Marine Group III euryarchaeote CG-Bathy1</name>
    <dbReference type="NCBI Taxonomy" id="1889001"/>
    <lineage>
        <taxon>Archaea</taxon>
        <taxon>Methanobacteriati</taxon>
        <taxon>Thermoplasmatota</taxon>
        <taxon>Thermoplasmata</taxon>
        <taxon>Candidatus Thermoprofundales</taxon>
    </lineage>
</organism>
<evidence type="ECO:0000313" key="3">
    <source>
        <dbReference type="EMBL" id="OIR16088.1"/>
    </source>
</evidence>
<dbReference type="NCBIfam" id="TIGR00049">
    <property type="entry name" value="iron-sulfur cluster assembly accessory protein"/>
    <property type="match status" value="1"/>
</dbReference>
<feature type="compositionally biased region" description="Gly residues" evidence="1">
    <location>
        <begin position="99"/>
        <end position="118"/>
    </location>
</feature>
<dbReference type="Gene3D" id="2.60.300.12">
    <property type="entry name" value="HesB-like domain"/>
    <property type="match status" value="1"/>
</dbReference>
<dbReference type="GO" id="GO:0051539">
    <property type="term" value="F:4 iron, 4 sulfur cluster binding"/>
    <property type="evidence" value="ECO:0007669"/>
    <property type="project" value="TreeGrafter"/>
</dbReference>
<dbReference type="AlphaFoldDB" id="A0A1J5TIV1"/>
<dbReference type="PANTHER" id="PTHR43011:SF1">
    <property type="entry name" value="IRON-SULFUR CLUSTER ASSEMBLY 2 HOMOLOG, MITOCHONDRIAL"/>
    <property type="match status" value="1"/>
</dbReference>